<dbReference type="InterPro" id="IPR052184">
    <property type="entry name" value="SDR_enzymes"/>
</dbReference>
<dbReference type="GO" id="GO:0016616">
    <property type="term" value="F:oxidoreductase activity, acting on the CH-OH group of donors, NAD or NADP as acceptor"/>
    <property type="evidence" value="ECO:0007669"/>
    <property type="project" value="TreeGrafter"/>
</dbReference>
<evidence type="ECO:0000313" key="2">
    <source>
        <dbReference type="Proteomes" id="UP000474802"/>
    </source>
</evidence>
<dbReference type="InterPro" id="IPR036291">
    <property type="entry name" value="NAD(P)-bd_dom_sf"/>
</dbReference>
<dbReference type="AlphaFoldDB" id="A0A6M1SWV2"/>
<dbReference type="PANTHER" id="PTHR45458:SF1">
    <property type="entry name" value="SHORT CHAIN DEHYDROGENASE"/>
    <property type="match status" value="1"/>
</dbReference>
<dbReference type="InterPro" id="IPR002347">
    <property type="entry name" value="SDR_fam"/>
</dbReference>
<proteinExistence type="predicted"/>
<gene>
    <name evidence="1" type="ORF">G5575_15080</name>
</gene>
<reference evidence="1 2" key="2">
    <citation type="submission" date="2020-03" db="EMBL/GenBank/DDBJ databases">
        <title>Devosia chinhatensis sp. nov., isolated from a hexachlorocyclohexane (HCH) dump site in India.</title>
        <authorList>
            <person name="Kumar M."/>
            <person name="Lal R."/>
        </authorList>
    </citation>
    <scope>NUCLEOTIDE SEQUENCE [LARGE SCALE GENOMIC DNA]</scope>
    <source>
        <strain evidence="1 2">H239</strain>
    </source>
</reference>
<dbReference type="Proteomes" id="UP000474802">
    <property type="component" value="Unassembled WGS sequence"/>
</dbReference>
<dbReference type="RefSeq" id="WP_164535047.1">
    <property type="nucleotide sequence ID" value="NZ_JAALFG010000003.1"/>
</dbReference>
<name>A0A6M1SWV2_9HYPH</name>
<organism evidence="1 2">
    <name type="scientific">Devosia aurantiaca</name>
    <dbReference type="NCBI Taxonomy" id="2714858"/>
    <lineage>
        <taxon>Bacteria</taxon>
        <taxon>Pseudomonadati</taxon>
        <taxon>Pseudomonadota</taxon>
        <taxon>Alphaproteobacteria</taxon>
        <taxon>Hyphomicrobiales</taxon>
        <taxon>Devosiaceae</taxon>
        <taxon>Devosia</taxon>
    </lineage>
</organism>
<comment type="caution">
    <text evidence="1">The sequence shown here is derived from an EMBL/GenBank/DDBJ whole genome shotgun (WGS) entry which is preliminary data.</text>
</comment>
<reference evidence="1 2" key="1">
    <citation type="submission" date="2020-02" db="EMBL/GenBank/DDBJ databases">
        <authorList>
            <person name="Khan S.A."/>
            <person name="Jeon C.O."/>
            <person name="Chun B.H."/>
        </authorList>
    </citation>
    <scope>NUCLEOTIDE SEQUENCE [LARGE SCALE GENOMIC DNA]</scope>
    <source>
        <strain evidence="1 2">H239</strain>
    </source>
</reference>
<dbReference type="EMBL" id="JAALFG010000003">
    <property type="protein sequence ID" value="NGP18803.1"/>
    <property type="molecule type" value="Genomic_DNA"/>
</dbReference>
<accession>A0A6M1SWV2</accession>
<keyword evidence="2" id="KW-1185">Reference proteome</keyword>
<dbReference type="SUPFAM" id="SSF51735">
    <property type="entry name" value="NAD(P)-binding Rossmann-fold domains"/>
    <property type="match status" value="1"/>
</dbReference>
<protein>
    <submittedName>
        <fullName evidence="1">SDR family NAD(P)-dependent oxidoreductase</fullName>
    </submittedName>
</protein>
<evidence type="ECO:0000313" key="1">
    <source>
        <dbReference type="EMBL" id="NGP18803.1"/>
    </source>
</evidence>
<dbReference type="Gene3D" id="3.40.50.720">
    <property type="entry name" value="NAD(P)-binding Rossmann-like Domain"/>
    <property type="match status" value="1"/>
</dbReference>
<dbReference type="PANTHER" id="PTHR45458">
    <property type="entry name" value="SHORT-CHAIN DEHYDROGENASE/REDUCTASE SDR"/>
    <property type="match status" value="1"/>
</dbReference>
<sequence>MPSVFITGANRGIGLEFARQYSNAGWQVVLANRTPMAPKDFASLGMDVTEFHYDAMDDATAADIAKRLKGRPIDVAILNAGIDDQPDLPPELVTAEIWERAMLTNTFAPLHLAALLEPNLRIGQHKVLAAVSSLAASSTYTVPRQFAYRASKASLNQMWRNLSVDWKDWGAICLTLRPGRVKTRMTGFEGDLTPSESVSGLRRVIETATPAESGKLWGYDGQVVPW</sequence>
<dbReference type="Pfam" id="PF00106">
    <property type="entry name" value="adh_short"/>
    <property type="match status" value="1"/>
</dbReference>
<dbReference type="PRINTS" id="PR00081">
    <property type="entry name" value="GDHRDH"/>
</dbReference>